<dbReference type="GO" id="GO:0006397">
    <property type="term" value="P:mRNA processing"/>
    <property type="evidence" value="ECO:0007669"/>
    <property type="project" value="UniProtKB-KW"/>
</dbReference>
<keyword evidence="3" id="KW-0507">mRNA processing</keyword>
<evidence type="ECO:0000313" key="12">
    <source>
        <dbReference type="Proteomes" id="UP000742024"/>
    </source>
</evidence>
<feature type="region of interest" description="Disordered" evidence="8">
    <location>
        <begin position="242"/>
        <end position="309"/>
    </location>
</feature>
<sequence length="309" mass="35191">MATEEDGPPVTAGSPTPEKHACSPDEQTKLKRKLSLVEEDGAGAGDHDQDSNDVSTKRLRQDVREESPPASEQPSRQDSPPQRRRSSHDTSRQSRESAMQEEKKRGKRLFGGLLSTLSQTSTTSHHKRRQEIERRQQERLQKQREQDDQKRAEKLSKVREARLVEQIDFQEQVMRHRHTKLLALADFLKTKAEPAIYYLPWKRTADQDDIIDEQIRAAKSTMAKEEEEFKALKERHAIRYGLRRESHARPDTAEETQGGETVQQEAPGRDEEVIPGKGTAVPPKPAAHQDAHDESGDVLVDAEEDMVIY</sequence>
<dbReference type="GO" id="GO:0008380">
    <property type="term" value="P:RNA splicing"/>
    <property type="evidence" value="ECO:0007669"/>
    <property type="project" value="UniProtKB-KW"/>
</dbReference>
<dbReference type="InterPro" id="IPR039853">
    <property type="entry name" value="Pinin"/>
</dbReference>
<evidence type="ECO:0000256" key="1">
    <source>
        <dbReference type="ARBA" id="ARBA00004123"/>
    </source>
</evidence>
<feature type="compositionally biased region" description="Low complexity" evidence="8">
    <location>
        <begin position="255"/>
        <end position="266"/>
    </location>
</feature>
<evidence type="ECO:0000256" key="4">
    <source>
        <dbReference type="ARBA" id="ARBA00023015"/>
    </source>
</evidence>
<feature type="compositionally biased region" description="Acidic residues" evidence="8">
    <location>
        <begin position="300"/>
        <end position="309"/>
    </location>
</feature>
<evidence type="ECO:0000256" key="5">
    <source>
        <dbReference type="ARBA" id="ARBA00023163"/>
    </source>
</evidence>
<accession>A0A9P7MP79</accession>
<evidence type="ECO:0000256" key="7">
    <source>
        <dbReference type="ARBA" id="ARBA00023242"/>
    </source>
</evidence>
<comment type="caution">
    <text evidence="10">The sequence shown here is derived from an EMBL/GenBank/DDBJ whole genome shotgun (WGS) entry which is preliminary data.</text>
</comment>
<evidence type="ECO:0000259" key="9">
    <source>
        <dbReference type="Pfam" id="PF04696"/>
    </source>
</evidence>
<dbReference type="InterPro" id="IPR006786">
    <property type="entry name" value="Pinin_SDK_MemA"/>
</dbReference>
<dbReference type="Proteomes" id="UP000742024">
    <property type="component" value="Unassembled WGS sequence"/>
</dbReference>
<feature type="compositionally biased region" description="Basic and acidic residues" evidence="8">
    <location>
        <begin position="45"/>
        <end position="67"/>
    </location>
</feature>
<reference evidence="10 12" key="1">
    <citation type="journal article" date="2020" name="bioRxiv">
        <title>Whole genome comparisons of ergot fungi reveals the divergence and evolution of species within the genus Claviceps are the result of varying mechanisms driving genome evolution and host range expansion.</title>
        <authorList>
            <person name="Wyka S.A."/>
            <person name="Mondo S.J."/>
            <person name="Liu M."/>
            <person name="Dettman J."/>
            <person name="Nalam V."/>
            <person name="Broders K.D."/>
        </authorList>
    </citation>
    <scope>NUCLEOTIDE SEQUENCE</scope>
    <source>
        <strain evidence="10">CCC 1102</strain>
        <strain evidence="11 12">LM583</strain>
    </source>
</reference>
<feature type="compositionally biased region" description="Low complexity" evidence="8">
    <location>
        <begin position="113"/>
        <end position="123"/>
    </location>
</feature>
<feature type="domain" description="Pinin/SDK/MemA protein" evidence="9">
    <location>
        <begin position="100"/>
        <end position="215"/>
    </location>
</feature>
<evidence type="ECO:0000313" key="10">
    <source>
        <dbReference type="EMBL" id="KAG5962668.1"/>
    </source>
</evidence>
<feature type="compositionally biased region" description="Basic and acidic residues" evidence="8">
    <location>
        <begin position="242"/>
        <end position="252"/>
    </location>
</feature>
<evidence type="ECO:0000256" key="6">
    <source>
        <dbReference type="ARBA" id="ARBA00023187"/>
    </source>
</evidence>
<dbReference type="OrthoDB" id="330772at2759"/>
<dbReference type="EMBL" id="SRPS01000215">
    <property type="protein sequence ID" value="KAG5962668.1"/>
    <property type="molecule type" value="Genomic_DNA"/>
</dbReference>
<feature type="compositionally biased region" description="Basic and acidic residues" evidence="8">
    <location>
        <begin position="17"/>
        <end position="29"/>
    </location>
</feature>
<dbReference type="EMBL" id="SRPR01000020">
    <property type="protein sequence ID" value="KAG5966449.1"/>
    <property type="molecule type" value="Genomic_DNA"/>
</dbReference>
<evidence type="ECO:0000256" key="8">
    <source>
        <dbReference type="SAM" id="MobiDB-lite"/>
    </source>
</evidence>
<comment type="subcellular location">
    <subcellularLocation>
        <location evidence="1">Nucleus</location>
    </subcellularLocation>
</comment>
<keyword evidence="12" id="KW-1185">Reference proteome</keyword>
<organism evidence="10 13">
    <name type="scientific">Claviceps arundinis</name>
    <dbReference type="NCBI Taxonomy" id="1623583"/>
    <lineage>
        <taxon>Eukaryota</taxon>
        <taxon>Fungi</taxon>
        <taxon>Dikarya</taxon>
        <taxon>Ascomycota</taxon>
        <taxon>Pezizomycotina</taxon>
        <taxon>Sordariomycetes</taxon>
        <taxon>Hypocreomycetidae</taxon>
        <taxon>Hypocreales</taxon>
        <taxon>Clavicipitaceae</taxon>
        <taxon>Claviceps</taxon>
    </lineage>
</organism>
<evidence type="ECO:0000313" key="13">
    <source>
        <dbReference type="Proteomes" id="UP000784919"/>
    </source>
</evidence>
<comment type="similarity">
    <text evidence="2">Belongs to the pinin family.</text>
</comment>
<keyword evidence="5" id="KW-0804">Transcription</keyword>
<dbReference type="PANTHER" id="PTHR12707">
    <property type="entry name" value="PINN"/>
    <property type="match status" value="1"/>
</dbReference>
<dbReference type="PANTHER" id="PTHR12707:SF0">
    <property type="entry name" value="PININ"/>
    <property type="match status" value="1"/>
</dbReference>
<evidence type="ECO:0000256" key="2">
    <source>
        <dbReference type="ARBA" id="ARBA00010386"/>
    </source>
</evidence>
<dbReference type="Pfam" id="PF04696">
    <property type="entry name" value="Pinin_SDK_memA"/>
    <property type="match status" value="1"/>
</dbReference>
<name>A0A9P7MP79_9HYPO</name>
<dbReference type="AlphaFoldDB" id="A0A9P7MP79"/>
<protein>
    <recommendedName>
        <fullName evidence="9">Pinin/SDK/MemA protein domain-containing protein</fullName>
    </recommendedName>
</protein>
<gene>
    <name evidence="10" type="ORF">E4U56_003266</name>
    <name evidence="11" type="ORF">E4U57_002513</name>
</gene>
<dbReference type="GO" id="GO:0071013">
    <property type="term" value="C:catalytic step 2 spliceosome"/>
    <property type="evidence" value="ECO:0007669"/>
    <property type="project" value="TreeGrafter"/>
</dbReference>
<evidence type="ECO:0000313" key="11">
    <source>
        <dbReference type="EMBL" id="KAG5966449.1"/>
    </source>
</evidence>
<keyword evidence="4" id="KW-0805">Transcription regulation</keyword>
<feature type="region of interest" description="Disordered" evidence="8">
    <location>
        <begin position="1"/>
        <end position="154"/>
    </location>
</feature>
<keyword evidence="7" id="KW-0539">Nucleus</keyword>
<proteinExistence type="inferred from homology"/>
<dbReference type="Proteomes" id="UP000784919">
    <property type="component" value="Unassembled WGS sequence"/>
</dbReference>
<evidence type="ECO:0000256" key="3">
    <source>
        <dbReference type="ARBA" id="ARBA00022664"/>
    </source>
</evidence>
<feature type="compositionally biased region" description="Basic and acidic residues" evidence="8">
    <location>
        <begin position="87"/>
        <end position="104"/>
    </location>
</feature>
<feature type="compositionally biased region" description="Basic and acidic residues" evidence="8">
    <location>
        <begin position="130"/>
        <end position="154"/>
    </location>
</feature>
<keyword evidence="6" id="KW-0508">mRNA splicing</keyword>